<dbReference type="PROSITE" id="PS50075">
    <property type="entry name" value="CARRIER"/>
    <property type="match status" value="2"/>
</dbReference>
<dbReference type="Gene3D" id="3.30.559.10">
    <property type="entry name" value="Chloramphenicol acetyltransferase-like domain"/>
    <property type="match status" value="2"/>
</dbReference>
<dbReference type="Gene3D" id="1.10.1200.10">
    <property type="entry name" value="ACP-like"/>
    <property type="match status" value="2"/>
</dbReference>
<dbReference type="PROSITE" id="PS00012">
    <property type="entry name" value="PHOSPHOPANTETHEINE"/>
    <property type="match status" value="1"/>
</dbReference>
<dbReference type="OrthoDB" id="416786at2759"/>
<dbReference type="GO" id="GO:0044550">
    <property type="term" value="P:secondary metabolite biosynthetic process"/>
    <property type="evidence" value="ECO:0007669"/>
    <property type="project" value="UniProtKB-ARBA"/>
</dbReference>
<dbReference type="GO" id="GO:0043041">
    <property type="term" value="P:amino acid activation for nonribosomal peptide biosynthetic process"/>
    <property type="evidence" value="ECO:0007669"/>
    <property type="project" value="TreeGrafter"/>
</dbReference>
<dbReference type="InterPro" id="IPR020845">
    <property type="entry name" value="AMP-binding_CS"/>
</dbReference>
<organism evidence="7 8">
    <name type="scientific">Aspergillus sclerotioniger CBS 115572</name>
    <dbReference type="NCBI Taxonomy" id="1450535"/>
    <lineage>
        <taxon>Eukaryota</taxon>
        <taxon>Fungi</taxon>
        <taxon>Dikarya</taxon>
        <taxon>Ascomycota</taxon>
        <taxon>Pezizomycotina</taxon>
        <taxon>Eurotiomycetes</taxon>
        <taxon>Eurotiomycetidae</taxon>
        <taxon>Eurotiales</taxon>
        <taxon>Aspergillaceae</taxon>
        <taxon>Aspergillus</taxon>
        <taxon>Aspergillus subgen. Circumdati</taxon>
    </lineage>
</organism>
<dbReference type="InterPro" id="IPR020806">
    <property type="entry name" value="PKS_PP-bd"/>
</dbReference>
<name>A0A317WD24_9EURO</name>
<dbReference type="GO" id="GO:0044281">
    <property type="term" value="P:small molecule metabolic process"/>
    <property type="evidence" value="ECO:0007669"/>
    <property type="project" value="UniProtKB-ARBA"/>
</dbReference>
<dbReference type="FunFam" id="3.30.559.30:FF:000003">
    <property type="entry name" value="Nonribosomal peptide synthase SidD"/>
    <property type="match status" value="1"/>
</dbReference>
<dbReference type="RefSeq" id="XP_025466293.1">
    <property type="nucleotide sequence ID" value="XM_025617276.1"/>
</dbReference>
<dbReference type="InterPro" id="IPR009081">
    <property type="entry name" value="PP-bd_ACP"/>
</dbReference>
<dbReference type="InterPro" id="IPR045851">
    <property type="entry name" value="AMP-bd_C_sf"/>
</dbReference>
<dbReference type="Proteomes" id="UP000246702">
    <property type="component" value="Unassembled WGS sequence"/>
</dbReference>
<evidence type="ECO:0000313" key="7">
    <source>
        <dbReference type="EMBL" id="PWY83825.1"/>
    </source>
</evidence>
<dbReference type="SUPFAM" id="SSF56801">
    <property type="entry name" value="Acetyl-CoA synthetase-like"/>
    <property type="match status" value="2"/>
</dbReference>
<dbReference type="PANTHER" id="PTHR45527:SF3">
    <property type="entry name" value="SIDEROPHORE SYNTHETASE (EUROFUNG)"/>
    <property type="match status" value="1"/>
</dbReference>
<dbReference type="SUPFAM" id="SSF47336">
    <property type="entry name" value="ACP-like"/>
    <property type="match status" value="2"/>
</dbReference>
<feature type="domain" description="Carrier" evidence="6">
    <location>
        <begin position="1532"/>
        <end position="1608"/>
    </location>
</feature>
<dbReference type="Gene3D" id="2.30.38.10">
    <property type="entry name" value="Luciferase, Domain 3"/>
    <property type="match status" value="1"/>
</dbReference>
<dbReference type="InterPro" id="IPR000873">
    <property type="entry name" value="AMP-dep_synth/lig_dom"/>
</dbReference>
<dbReference type="GeneID" id="37119419"/>
<dbReference type="InterPro" id="IPR036736">
    <property type="entry name" value="ACP-like_sf"/>
</dbReference>
<keyword evidence="4" id="KW-0677">Repeat</keyword>
<dbReference type="Pfam" id="PF24895">
    <property type="entry name" value="SIDD_N"/>
    <property type="match status" value="1"/>
</dbReference>
<dbReference type="Gene3D" id="3.40.50.12780">
    <property type="entry name" value="N-terminal domain of ligase-like"/>
    <property type="match status" value="1"/>
</dbReference>
<dbReference type="FunFam" id="3.40.50.12780:FF:000014">
    <property type="entry name" value="Nonribosomal peptide synthetase 1"/>
    <property type="match status" value="1"/>
</dbReference>
<feature type="domain" description="Carrier" evidence="6">
    <location>
        <begin position="744"/>
        <end position="820"/>
    </location>
</feature>
<dbReference type="InterPro" id="IPR023213">
    <property type="entry name" value="CAT-like_dom_sf"/>
</dbReference>
<dbReference type="GO" id="GO:0008610">
    <property type="term" value="P:lipid biosynthetic process"/>
    <property type="evidence" value="ECO:0007669"/>
    <property type="project" value="UniProtKB-ARBA"/>
</dbReference>
<dbReference type="NCBIfam" id="TIGR01733">
    <property type="entry name" value="AA-adenyl-dom"/>
    <property type="match status" value="1"/>
</dbReference>
<dbReference type="Pfam" id="PF00550">
    <property type="entry name" value="PP-binding"/>
    <property type="match status" value="2"/>
</dbReference>
<keyword evidence="8" id="KW-1185">Reference proteome</keyword>
<sequence>MGNTQTQNQRGQDSLDMADVRSFEAAGLAAATASGMKEELLLVSWLIVLLRTREDGQATYEWSYKGQNTVNKCVSTEMMTDLRSTVGQTAEAIARNIAPLQETATSALVLSTGAISQSSEEPKDEGTLHLETQYNDGRLEIRPVWQSETMLPYTATRHINSLIDTVQIVLSNPDASIEDCLRPTTSDLTDLWSWNHELPPSYDFGMHKEISRQARKTPGKVAIDSWDGSLTYGEIERYSTFVATTLKEMGAEPQDFIPVCFEKSRWTIVAVLAVMKAGCTFAMMDPTLPLARLQNMATQINARIMVSSSMQRELSKEIIPGGKFFVVEEDAFTDVPQLEDLPTLPTVPASTIMYLIFTSGSTGTPKGVKVSHGSYTSSAFPRAKAVGYNEESRVLDFASYAFDVSIDSMLLTLGNNGCLCIPSDEDRLNDINGVIRNMRVNYAGITPSVARILESDVISSLSALGLGGEAASARDVNLWGQDTRIIIGYGPCECTIGCTVNSSAATGRDYISIGPGNGAVIWIVNPNDHEELMPVGAVGELLVEGPIVGQGYLNDPEKTAAAFIEDPKWLVAGHKDYAGRRGRLYKTGDLGKYDPDGSAGILFAGRKDTQVKLRGQRVELGEIESQLKARLPSEATVIAEVIVPQGSGNQATLVAFISSQATKGVDTTELSSVELPEELSKTLSEADAEVKKVLPRYMVPTAYIPVSHIPVLISGKTDRRRLRQFGTSVDLRELDQGAASTAGRELTDLEQRLRQAWSQTLKLEAEKIRPDDNFFALGGDSLAAMRLASVCRAQGLDLSVANTFGHPTLSAMASVVLICDVETQTETPAFSLISQAAESACQEAAQVYGFDQAAIEDIYPCTPTQESLFTFSLKSVKAYVAQRLACIPADVDLDAWKHAWEEVVAAIPILRTRVAQLQEPGLQQVVLKDSISWKHSTDLAQYLEEDRNEKMNLGERLARYAIIDHPADGKRYMVWTVHHVLYDGWSEPIILKKVSEVLQNQKPEVQAQMRDFVKYVRDTDEAAMEEFWRRELKGAVGPQFPRLPSRDYLPIPDGMIERQIPLETSAGSPFTMATLIRAAWALVASQYTGNDDVVFGETLTGRDISLAGVESIVGPLIATVPIRIHINRASTVESYLQTVQQGILSRTPYQHMGMQNIRKVSHDAQHACEAPTGLVVQPEPEYVGSELGFELGDVVREALHFNPYPLMLGCGIRKGGFRICASFDSALVEVSQMERILAQIEAACTQLSKNLSRSIDEISCLPAAELNQIWKWNQTPPLSLDVTSKRLRAEESIKEGSAYPQAVVPWVCDARNPSLLSPIGCVGELWLEGAILTGETVQSPAWLVAGSSEHAGRAGRVQATGDLVQLREDNSLIFVGRKENVMSVQGHAVNIAEVEAQFTRNLPSTVRAAAAVSQPSDAEPELVVFIEEPPSNQDSLELMPTEHEVRCNIDSQTFEATIRATIAVDLAVALKKLDKFIHDSLPSYMAPFAYIVVDRIPNHNALNQLASSIHRDLLVQLRDASKQALAKASAQTNLTPSEAILRSAWAAILKLNPEQIDVDDNFFRLGGDSVLAMKLVSSLRAQGHGLTVADIFQRMRLGDAAKVLRVNVISKEEKAQPYRAFSTLGQIDNIEAFLSEKIRPKLANPQWSIRDVLPVTDSQALDVRATVQPPRTSIQYTMLYMDKDIDRVRLLRACHELVQAHDILRTVFIPQESSFSQVVIDKLEAPVAMHQAITSNLEEEVASICKTHTESAFQLGSPFTQFLHVEDPTTSQSCLIIGLSHAQYDGVSLPLLLRDLEILYIGTSAIPTPNPFSAYISHTLSPAPQTKALTYWRTLLQDSTLTTFAGSAIQPGDKSIFHTKPISTPFPFNLEEITTATLLTSAWALLLARRLHTDDITFGAVTSGRTLSSLPDVDSIMGPCYQLTPTRVRFQPTWHAMDLLRYVQNQSAESAEYDFLGFDKIAAACGWEGYFDSVVHHQDWHDFDTMPFAGGECKVDILNPDGDAAYPMKVVSFVKEGVMHVGVVGSERDVSFVDETLDQLAKVVEALSSFPGLVMQTPEINFFHSVDARFGKSRCIILPLDMRSTVKLDLVIHTCQTRHVFVAVLLYIELRRRAETDTCYPPSNSGQKAILFPVIDFEFC</sequence>
<accession>A0A317WD24</accession>
<keyword evidence="1" id="KW-0596">Phosphopantetheine</keyword>
<comment type="caution">
    <text evidence="7">The sequence shown here is derived from an EMBL/GenBank/DDBJ whole genome shotgun (WGS) entry which is preliminary data.</text>
</comment>
<keyword evidence="2" id="KW-0597">Phosphoprotein</keyword>
<evidence type="ECO:0000256" key="1">
    <source>
        <dbReference type="ARBA" id="ARBA00022450"/>
    </source>
</evidence>
<dbReference type="SMART" id="SM01294">
    <property type="entry name" value="PKS_PP_betabranch"/>
    <property type="match status" value="1"/>
</dbReference>
<dbReference type="SUPFAM" id="SSF52777">
    <property type="entry name" value="CoA-dependent acyltransferases"/>
    <property type="match status" value="4"/>
</dbReference>
<dbReference type="PROSITE" id="PS00455">
    <property type="entry name" value="AMP_BINDING"/>
    <property type="match status" value="1"/>
</dbReference>
<dbReference type="CDD" id="cd05918">
    <property type="entry name" value="A_NRPS_SidN3_like"/>
    <property type="match status" value="1"/>
</dbReference>
<dbReference type="SMART" id="SM00823">
    <property type="entry name" value="PKS_PP"/>
    <property type="match status" value="2"/>
</dbReference>
<dbReference type="Gene3D" id="3.30.559.30">
    <property type="entry name" value="Nonribosomal peptide synthetase, condensation domain"/>
    <property type="match status" value="2"/>
</dbReference>
<dbReference type="InterPro" id="IPR010071">
    <property type="entry name" value="AA_adenyl_dom"/>
</dbReference>
<comment type="similarity">
    <text evidence="5">Belongs to the NRP synthetase family.</text>
</comment>
<dbReference type="GO" id="GO:1904091">
    <property type="term" value="F:non-ribosomal peptide synthetase activity"/>
    <property type="evidence" value="ECO:0007669"/>
    <property type="project" value="UniProtKB-ARBA"/>
</dbReference>
<dbReference type="InterPro" id="IPR001242">
    <property type="entry name" value="Condensation_dom"/>
</dbReference>
<dbReference type="CDD" id="cd19542">
    <property type="entry name" value="CT_NRPS-like"/>
    <property type="match status" value="1"/>
</dbReference>
<dbReference type="Gene3D" id="3.30.300.30">
    <property type="match status" value="2"/>
</dbReference>
<keyword evidence="3" id="KW-0436">Ligase</keyword>
<dbReference type="CDD" id="cd19545">
    <property type="entry name" value="FUM14_C_NRPS-like"/>
    <property type="match status" value="1"/>
</dbReference>
<dbReference type="GO" id="GO:0031177">
    <property type="term" value="F:phosphopantetheine binding"/>
    <property type="evidence" value="ECO:0007669"/>
    <property type="project" value="InterPro"/>
</dbReference>
<protein>
    <submittedName>
        <fullName evidence="7">Nonribosomal siderophore peptide synthase Sid2</fullName>
    </submittedName>
</protein>
<dbReference type="InterPro" id="IPR042099">
    <property type="entry name" value="ANL_N_sf"/>
</dbReference>
<dbReference type="InterPro" id="IPR056896">
    <property type="entry name" value="SIDD_N"/>
</dbReference>
<evidence type="ECO:0000256" key="4">
    <source>
        <dbReference type="ARBA" id="ARBA00022737"/>
    </source>
</evidence>
<dbReference type="FunFam" id="3.30.559.10:FF:000034">
    <property type="entry name" value="Nonribosomal peptide synthase sidD"/>
    <property type="match status" value="1"/>
</dbReference>
<dbReference type="Pfam" id="PF00501">
    <property type="entry name" value="AMP-binding"/>
    <property type="match status" value="1"/>
</dbReference>
<dbReference type="STRING" id="1450535.A0A317WD24"/>
<evidence type="ECO:0000256" key="2">
    <source>
        <dbReference type="ARBA" id="ARBA00022553"/>
    </source>
</evidence>
<evidence type="ECO:0000259" key="6">
    <source>
        <dbReference type="PROSITE" id="PS50075"/>
    </source>
</evidence>
<dbReference type="GO" id="GO:0016874">
    <property type="term" value="F:ligase activity"/>
    <property type="evidence" value="ECO:0007669"/>
    <property type="project" value="UniProtKB-KW"/>
</dbReference>
<evidence type="ECO:0000256" key="5">
    <source>
        <dbReference type="ARBA" id="ARBA00029454"/>
    </source>
</evidence>
<reference evidence="7 8" key="1">
    <citation type="submission" date="2016-12" db="EMBL/GenBank/DDBJ databases">
        <title>The genomes of Aspergillus section Nigri reveals drivers in fungal speciation.</title>
        <authorList>
            <consortium name="DOE Joint Genome Institute"/>
            <person name="Vesth T.C."/>
            <person name="Nybo J."/>
            <person name="Theobald S."/>
            <person name="Brandl J."/>
            <person name="Frisvad J.C."/>
            <person name="Nielsen K.F."/>
            <person name="Lyhne E.K."/>
            <person name="Kogle M.E."/>
            <person name="Kuo A."/>
            <person name="Riley R."/>
            <person name="Clum A."/>
            <person name="Nolan M."/>
            <person name="Lipzen A."/>
            <person name="Salamov A."/>
            <person name="Henrissat B."/>
            <person name="Wiebenga A."/>
            <person name="De Vries R.P."/>
            <person name="Grigoriev I.V."/>
            <person name="Mortensen U.H."/>
            <person name="Andersen M.R."/>
            <person name="Baker S.E."/>
        </authorList>
    </citation>
    <scope>NUCLEOTIDE SEQUENCE [LARGE SCALE GENOMIC DNA]</scope>
    <source>
        <strain evidence="7 8">CBS 115572</strain>
    </source>
</reference>
<dbReference type="Pfam" id="PF00668">
    <property type="entry name" value="Condensation"/>
    <property type="match status" value="2"/>
</dbReference>
<dbReference type="GO" id="GO:0005737">
    <property type="term" value="C:cytoplasm"/>
    <property type="evidence" value="ECO:0007669"/>
    <property type="project" value="TreeGrafter"/>
</dbReference>
<gene>
    <name evidence="7" type="ORF">BO94DRAFT_625396</name>
</gene>
<evidence type="ECO:0000256" key="3">
    <source>
        <dbReference type="ARBA" id="ARBA00022598"/>
    </source>
</evidence>
<proteinExistence type="inferred from homology"/>
<dbReference type="EMBL" id="MSFK01000018">
    <property type="protein sequence ID" value="PWY83825.1"/>
    <property type="molecule type" value="Genomic_DNA"/>
</dbReference>
<dbReference type="FunFam" id="3.30.300.30:FF:000015">
    <property type="entry name" value="Nonribosomal peptide synthase SidD"/>
    <property type="match status" value="1"/>
</dbReference>
<dbReference type="InterPro" id="IPR006162">
    <property type="entry name" value="Ppantetheine_attach_site"/>
</dbReference>
<dbReference type="PANTHER" id="PTHR45527">
    <property type="entry name" value="NONRIBOSOMAL PEPTIDE SYNTHETASE"/>
    <property type="match status" value="1"/>
</dbReference>
<evidence type="ECO:0000313" key="8">
    <source>
        <dbReference type="Proteomes" id="UP000246702"/>
    </source>
</evidence>
<dbReference type="FunFam" id="1.10.1200.10:FF:000005">
    <property type="entry name" value="Nonribosomal peptide synthetase 1"/>
    <property type="match status" value="2"/>
</dbReference>